<dbReference type="RefSeq" id="WP_034572776.1">
    <property type="nucleotide sequence ID" value="NZ_JRMP02000004.1"/>
</dbReference>
<evidence type="ECO:0000259" key="1">
    <source>
        <dbReference type="PROSITE" id="PS50234"/>
    </source>
</evidence>
<sequence length="226" mass="25404">MAENVVDEIRDDELADNPTKRVPVCLCLDVSRSMEGEPIEQLNEGVKLFYEAINDDLQAKQAADVCVVTFASHANKVQDFQSIIGEMSPQFSTEGDSTHMGEGVNLALDLLETRKKEYQESGVEYFQPWLVLITDGEPHDNYQSAARRTSDLANNRKLTIFPIGVEDANLNILKEFSPKRRPIKLKGLNFKEFFQWLSQSVSITSNSKEGETIQLSSTDDWASVEP</sequence>
<dbReference type="STRING" id="1548018.LS64_10035"/>
<dbReference type="EMBL" id="JRMP02000004">
    <property type="protein sequence ID" value="TLD95056.1"/>
    <property type="molecule type" value="Genomic_DNA"/>
</dbReference>
<organism evidence="3 4">
    <name type="scientific">Helicobacter saguini</name>
    <dbReference type="NCBI Taxonomy" id="1548018"/>
    <lineage>
        <taxon>Bacteria</taxon>
        <taxon>Pseudomonadati</taxon>
        <taxon>Campylobacterota</taxon>
        <taxon>Epsilonproteobacteria</taxon>
        <taxon>Campylobacterales</taxon>
        <taxon>Helicobacteraceae</taxon>
        <taxon>Helicobacter</taxon>
    </lineage>
</organism>
<reference evidence="3 4" key="1">
    <citation type="journal article" date="2014" name="Genome Announc.">
        <title>Draft genome sequences of eight enterohepatic helicobacter species isolated from both laboratory and wild rodents.</title>
        <authorList>
            <person name="Sheh A."/>
            <person name="Shen Z."/>
            <person name="Fox J.G."/>
        </authorList>
    </citation>
    <scope>NUCLEOTIDE SEQUENCE [LARGE SCALE GENOMIC DNA]</scope>
    <source>
        <strain evidence="3 4">MIT 97-6194</strain>
    </source>
</reference>
<evidence type="ECO:0000313" key="2">
    <source>
        <dbReference type="EMBL" id="MWV69408.1"/>
    </source>
</evidence>
<dbReference type="OrthoDB" id="9806395at2"/>
<reference evidence="3" key="3">
    <citation type="submission" date="2018-04" db="EMBL/GenBank/DDBJ databases">
        <authorList>
            <person name="Sheh A."/>
            <person name="Shen Z."/>
            <person name="Mannion A.J."/>
            <person name="Fox J.G."/>
        </authorList>
    </citation>
    <scope>NUCLEOTIDE SEQUENCE</scope>
    <source>
        <strain evidence="3">MIT 97-6194</strain>
    </source>
</reference>
<dbReference type="Pfam" id="PF00092">
    <property type="entry name" value="VWA"/>
    <property type="match status" value="1"/>
</dbReference>
<dbReference type="Proteomes" id="UP000477070">
    <property type="component" value="Unassembled WGS sequence"/>
</dbReference>
<dbReference type="InterPro" id="IPR011392">
    <property type="entry name" value="Tellurite-R_TerY"/>
</dbReference>
<dbReference type="EMBL" id="QBIU01000001">
    <property type="protein sequence ID" value="MWV69408.1"/>
    <property type="molecule type" value="Genomic_DNA"/>
</dbReference>
<dbReference type="Proteomes" id="UP000029714">
    <property type="component" value="Unassembled WGS sequence"/>
</dbReference>
<dbReference type="Gene3D" id="3.40.50.410">
    <property type="entry name" value="von Willebrand factor, type A domain"/>
    <property type="match status" value="1"/>
</dbReference>
<feature type="domain" description="VWFA" evidence="1">
    <location>
        <begin position="23"/>
        <end position="207"/>
    </location>
</feature>
<name>A0A347VT21_9HELI</name>
<keyword evidence="4" id="KW-1185">Reference proteome</keyword>
<protein>
    <submittedName>
        <fullName evidence="3">VWA domain-containing protein</fullName>
    </submittedName>
</protein>
<dbReference type="AlphaFoldDB" id="A0A347VT21"/>
<comment type="caution">
    <text evidence="3">The sequence shown here is derived from an EMBL/GenBank/DDBJ whole genome shotgun (WGS) entry which is preliminary data.</text>
</comment>
<dbReference type="SMART" id="SM00327">
    <property type="entry name" value="VWA"/>
    <property type="match status" value="1"/>
</dbReference>
<accession>A0A347VT21</accession>
<dbReference type="PROSITE" id="PS50234">
    <property type="entry name" value="VWFA"/>
    <property type="match status" value="1"/>
</dbReference>
<evidence type="ECO:0000313" key="5">
    <source>
        <dbReference type="Proteomes" id="UP000477070"/>
    </source>
</evidence>
<evidence type="ECO:0000313" key="4">
    <source>
        <dbReference type="Proteomes" id="UP000029714"/>
    </source>
</evidence>
<evidence type="ECO:0000313" key="3">
    <source>
        <dbReference type="EMBL" id="TLD95056.1"/>
    </source>
</evidence>
<reference evidence="2 5" key="4">
    <citation type="submission" date="2019-12" db="EMBL/GenBank/DDBJ databases">
        <title>Multi-Generational Helicobacter saguini Isolates.</title>
        <authorList>
            <person name="Mannion A."/>
            <person name="Shen Z."/>
            <person name="Fox J.G."/>
        </authorList>
    </citation>
    <scope>NUCLEOTIDE SEQUENCE [LARGE SCALE GENOMIC DNA]</scope>
    <source>
        <strain evidence="2">16-048</strain>
        <strain evidence="5">16-048 (F4)</strain>
    </source>
</reference>
<gene>
    <name evidence="2" type="ORF">DCO61_05145</name>
    <name evidence="3" type="ORF">LS64_003880</name>
</gene>
<reference evidence="3 4" key="2">
    <citation type="journal article" date="2016" name="Infect. Immun.">
        <title>Helicobacter saguini, a Novel Helicobacter Isolated from Cotton-Top Tamarins with Ulcerative Colitis, Has Proinflammatory Properties and Induces Typhlocolitis and Dysplasia in Gnotobiotic IL-10-/- Mice.</title>
        <authorList>
            <person name="Shen Z."/>
            <person name="Mannion A."/>
            <person name="Whary M.T."/>
            <person name="Muthupalani S."/>
            <person name="Sheh A."/>
            <person name="Feng Y."/>
            <person name="Gong G."/>
            <person name="Vandamme P."/>
            <person name="Holcombe H.R."/>
            <person name="Paster B.J."/>
            <person name="Fox J.G."/>
        </authorList>
    </citation>
    <scope>NUCLEOTIDE SEQUENCE [LARGE SCALE GENOMIC DNA]</scope>
    <source>
        <strain evidence="3 4">MIT 97-6194</strain>
    </source>
</reference>
<dbReference type="InterPro" id="IPR036465">
    <property type="entry name" value="vWFA_dom_sf"/>
</dbReference>
<proteinExistence type="predicted"/>
<dbReference type="InterPro" id="IPR002035">
    <property type="entry name" value="VWF_A"/>
</dbReference>
<dbReference type="PIRSF" id="PIRSF020634">
    <property type="entry name" value="TerY_vWA"/>
    <property type="match status" value="1"/>
</dbReference>
<dbReference type="SUPFAM" id="SSF53300">
    <property type="entry name" value="vWA-like"/>
    <property type="match status" value="1"/>
</dbReference>